<dbReference type="EMBL" id="BARS01032032">
    <property type="protein sequence ID" value="GAG24870.1"/>
    <property type="molecule type" value="Genomic_DNA"/>
</dbReference>
<protein>
    <submittedName>
        <fullName evidence="1">Uncharacterized protein</fullName>
    </submittedName>
</protein>
<sequence length="41" mass="4653">TTIYPLTNVFTNIRDFFKYCSIRTGFCLGDNSNVPGVTEFT</sequence>
<evidence type="ECO:0000313" key="1">
    <source>
        <dbReference type="EMBL" id="GAG24870.1"/>
    </source>
</evidence>
<gene>
    <name evidence="1" type="ORF">S01H1_49767</name>
</gene>
<feature type="non-terminal residue" evidence="1">
    <location>
        <position position="1"/>
    </location>
</feature>
<accession>X0W2T5</accession>
<organism evidence="1">
    <name type="scientific">marine sediment metagenome</name>
    <dbReference type="NCBI Taxonomy" id="412755"/>
    <lineage>
        <taxon>unclassified sequences</taxon>
        <taxon>metagenomes</taxon>
        <taxon>ecological metagenomes</taxon>
    </lineage>
</organism>
<comment type="caution">
    <text evidence="1">The sequence shown here is derived from an EMBL/GenBank/DDBJ whole genome shotgun (WGS) entry which is preliminary data.</text>
</comment>
<reference evidence="1" key="1">
    <citation type="journal article" date="2014" name="Front. Microbiol.">
        <title>High frequency of phylogenetically diverse reductive dehalogenase-homologous genes in deep subseafloor sedimentary metagenomes.</title>
        <authorList>
            <person name="Kawai M."/>
            <person name="Futagami T."/>
            <person name="Toyoda A."/>
            <person name="Takaki Y."/>
            <person name="Nishi S."/>
            <person name="Hori S."/>
            <person name="Arai W."/>
            <person name="Tsubouchi T."/>
            <person name="Morono Y."/>
            <person name="Uchiyama I."/>
            <person name="Ito T."/>
            <person name="Fujiyama A."/>
            <person name="Inagaki F."/>
            <person name="Takami H."/>
        </authorList>
    </citation>
    <scope>NUCLEOTIDE SEQUENCE</scope>
    <source>
        <strain evidence="1">Expedition CK06-06</strain>
    </source>
</reference>
<name>X0W2T5_9ZZZZ</name>
<dbReference type="AlphaFoldDB" id="X0W2T5"/>
<proteinExistence type="predicted"/>